<dbReference type="GO" id="GO:0016787">
    <property type="term" value="F:hydrolase activity"/>
    <property type="evidence" value="ECO:0007669"/>
    <property type="project" value="UniProtKB-KW"/>
</dbReference>
<evidence type="ECO:0000313" key="8">
    <source>
        <dbReference type="Proteomes" id="UP000484255"/>
    </source>
</evidence>
<reference evidence="7 8" key="1">
    <citation type="submission" date="2020-02" db="EMBL/GenBank/DDBJ databases">
        <title>Ideonella bacterium strain TBM-1.</title>
        <authorList>
            <person name="Chen W.-M."/>
        </authorList>
    </citation>
    <scope>NUCLEOTIDE SEQUENCE [LARGE SCALE GENOMIC DNA]</scope>
    <source>
        <strain evidence="7 8">TBM-1</strain>
    </source>
</reference>
<comment type="caution">
    <text evidence="7">The sequence shown here is derived from an EMBL/GenBank/DDBJ whole genome shotgun (WGS) entry which is preliminary data.</text>
</comment>
<evidence type="ECO:0000256" key="3">
    <source>
        <dbReference type="ARBA" id="ARBA00022801"/>
    </source>
</evidence>
<dbReference type="AlphaFoldDB" id="A0A7C9PF27"/>
<dbReference type="RefSeq" id="WP_163455679.1">
    <property type="nucleotide sequence ID" value="NZ_JAAGOH010000001.1"/>
</dbReference>
<evidence type="ECO:0000256" key="2">
    <source>
        <dbReference type="ARBA" id="ARBA00022759"/>
    </source>
</evidence>
<organism evidence="7 8">
    <name type="scientific">Ideonella livida</name>
    <dbReference type="NCBI Taxonomy" id="2707176"/>
    <lineage>
        <taxon>Bacteria</taxon>
        <taxon>Pseudomonadati</taxon>
        <taxon>Pseudomonadota</taxon>
        <taxon>Betaproteobacteria</taxon>
        <taxon>Burkholderiales</taxon>
        <taxon>Sphaerotilaceae</taxon>
        <taxon>Ideonella</taxon>
    </lineage>
</organism>
<name>A0A7C9PF27_9BURK</name>
<accession>A0A7C9PF27</accession>
<evidence type="ECO:0000256" key="5">
    <source>
        <dbReference type="SAM" id="SignalP"/>
    </source>
</evidence>
<evidence type="ECO:0000259" key="6">
    <source>
        <dbReference type="PROSITE" id="PS50830"/>
    </source>
</evidence>
<dbReference type="Gene3D" id="2.40.50.90">
    <property type="match status" value="1"/>
</dbReference>
<dbReference type="SMART" id="SM00318">
    <property type="entry name" value="SNc"/>
    <property type="match status" value="1"/>
</dbReference>
<dbReference type="Pfam" id="PF00565">
    <property type="entry name" value="SNase"/>
    <property type="match status" value="1"/>
</dbReference>
<keyword evidence="5" id="KW-0732">Signal</keyword>
<feature type="domain" description="TNase-like" evidence="6">
    <location>
        <begin position="29"/>
        <end position="153"/>
    </location>
</feature>
<keyword evidence="2" id="KW-0255">Endonuclease</keyword>
<dbReference type="InterPro" id="IPR035437">
    <property type="entry name" value="SNase_OB-fold_sf"/>
</dbReference>
<proteinExistence type="predicted"/>
<dbReference type="PANTHER" id="PTHR12302:SF3">
    <property type="entry name" value="SERINE_THREONINE-PROTEIN KINASE 31"/>
    <property type="match status" value="1"/>
</dbReference>
<dbReference type="EMBL" id="JAAGOH010000001">
    <property type="protein sequence ID" value="NDY89830.1"/>
    <property type="molecule type" value="Genomic_DNA"/>
</dbReference>
<feature type="chain" id="PRO_5028915053" evidence="5">
    <location>
        <begin position="26"/>
        <end position="171"/>
    </location>
</feature>
<feature type="signal peptide" evidence="5">
    <location>
        <begin position="1"/>
        <end position="25"/>
    </location>
</feature>
<evidence type="ECO:0000256" key="4">
    <source>
        <dbReference type="SAM" id="MobiDB-lite"/>
    </source>
</evidence>
<protein>
    <submittedName>
        <fullName evidence="7">Thermonuclease family protein</fullName>
    </submittedName>
</protein>
<keyword evidence="8" id="KW-1185">Reference proteome</keyword>
<dbReference type="GO" id="GO:0004519">
    <property type="term" value="F:endonuclease activity"/>
    <property type="evidence" value="ECO:0007669"/>
    <property type="project" value="UniProtKB-KW"/>
</dbReference>
<keyword evidence="1" id="KW-0540">Nuclease</keyword>
<feature type="region of interest" description="Disordered" evidence="4">
    <location>
        <begin position="134"/>
        <end position="171"/>
    </location>
</feature>
<dbReference type="PANTHER" id="PTHR12302">
    <property type="entry name" value="EBNA2 BINDING PROTEIN P100"/>
    <property type="match status" value="1"/>
</dbReference>
<gene>
    <name evidence="7" type="ORF">G3A44_01330</name>
</gene>
<sequence length="171" mass="18221">MAAGVGAGVLALAAGLLTAPAVASARPAEVWTGTVTHVTDGDTLWVRPARDGAPVKIRLHGVDAPERCQAGGPEATRWLQTHAQGRKVQVRSRARDDWGRVVAVVRLAPGREDLGAALVGAGWAWDAGWGRRPGPYQQAEAEARRARRGLHAGASPQRPRDFRRQHGSCPR</sequence>
<dbReference type="Proteomes" id="UP000484255">
    <property type="component" value="Unassembled WGS sequence"/>
</dbReference>
<dbReference type="InterPro" id="IPR016071">
    <property type="entry name" value="Staphylococal_nuclease_OB-fold"/>
</dbReference>
<keyword evidence="3" id="KW-0378">Hydrolase</keyword>
<evidence type="ECO:0000313" key="7">
    <source>
        <dbReference type="EMBL" id="NDY89830.1"/>
    </source>
</evidence>
<dbReference type="SUPFAM" id="SSF50199">
    <property type="entry name" value="Staphylococcal nuclease"/>
    <property type="match status" value="1"/>
</dbReference>
<dbReference type="PROSITE" id="PS50830">
    <property type="entry name" value="TNASE_3"/>
    <property type="match status" value="1"/>
</dbReference>
<evidence type="ECO:0000256" key="1">
    <source>
        <dbReference type="ARBA" id="ARBA00022722"/>
    </source>
</evidence>